<evidence type="ECO:0000313" key="2">
    <source>
        <dbReference type="EMBL" id="ACV12082.1"/>
    </source>
</evidence>
<reference evidence="2 3" key="1">
    <citation type="journal article" date="2009" name="Stand. Genomic Sci.">
        <title>Complete genome sequence of Halorhabdus utahensis type strain (AX-2).</title>
        <authorList>
            <person name="Anderson I."/>
            <person name="Tindall B.J."/>
            <person name="Pomrenke H."/>
            <person name="Goker M."/>
            <person name="Lapidus A."/>
            <person name="Nolan M."/>
            <person name="Copeland A."/>
            <person name="Glavina Del Rio T."/>
            <person name="Chen F."/>
            <person name="Tice H."/>
            <person name="Cheng J.F."/>
            <person name="Lucas S."/>
            <person name="Chertkov O."/>
            <person name="Bruce D."/>
            <person name="Brettin T."/>
            <person name="Detter J.C."/>
            <person name="Han C."/>
            <person name="Goodwin L."/>
            <person name="Land M."/>
            <person name="Hauser L."/>
            <person name="Chang Y.J."/>
            <person name="Jeffries C.D."/>
            <person name="Pitluck S."/>
            <person name="Pati A."/>
            <person name="Mavromatis K."/>
            <person name="Ivanova N."/>
            <person name="Ovchinnikova G."/>
            <person name="Chen A."/>
            <person name="Palaniappan K."/>
            <person name="Chain P."/>
            <person name="Rohde M."/>
            <person name="Bristow J."/>
            <person name="Eisen J.A."/>
            <person name="Markowitz V."/>
            <person name="Hugenholtz P."/>
            <person name="Kyrpides N.C."/>
            <person name="Klenk H.P."/>
        </authorList>
    </citation>
    <scope>NUCLEOTIDE SEQUENCE [LARGE SCALE GENOMIC DNA]</scope>
    <source>
        <strain evidence="3">DSM 12940 / JCM 11049 / AX-2</strain>
    </source>
</reference>
<protein>
    <submittedName>
        <fullName evidence="2">Uncharacterized protein</fullName>
    </submittedName>
</protein>
<proteinExistence type="predicted"/>
<dbReference type="STRING" id="519442.Huta_1913"/>
<dbReference type="EMBL" id="CP001687">
    <property type="protein sequence ID" value="ACV12082.1"/>
    <property type="molecule type" value="Genomic_DNA"/>
</dbReference>
<organism evidence="2 3">
    <name type="scientific">Halorhabdus utahensis (strain DSM 12940 / JCM 11049 / AX-2)</name>
    <dbReference type="NCBI Taxonomy" id="519442"/>
    <lineage>
        <taxon>Archaea</taxon>
        <taxon>Methanobacteriati</taxon>
        <taxon>Methanobacteriota</taxon>
        <taxon>Stenosarchaea group</taxon>
        <taxon>Halobacteria</taxon>
        <taxon>Halobacteriales</taxon>
        <taxon>Haloarculaceae</taxon>
        <taxon>Halorhabdus</taxon>
    </lineage>
</organism>
<accession>C7NT07</accession>
<dbReference type="Pfam" id="PF03683">
    <property type="entry name" value="UPF0175"/>
    <property type="match status" value="1"/>
</dbReference>
<sequence length="269" mass="30323">MLVQRLQQATSATFDDPEQFIEGIIEELLELPPEQRFEDGADVLKEHFVEEFGSLDAFDVQFPVASAILFTFLEQLLNQWAAKIARKALEVDPRHRNALLLVLAVVDVLQDVMEVIQAGIQSDDTTGEDSLPPLELNEQEKYQLGSVAIASYARLYREIKRDQNGKRLSRDALATDVLYGESGLTEVLHPNVEYPAIEELSSEERARLAIRRGALRVYKESDISVGRGAELARMTQEQFVNLLEQNDVRPNYGPDTVEELHSGPDLMNE</sequence>
<evidence type="ECO:0000313" key="3">
    <source>
        <dbReference type="Proteomes" id="UP000002071"/>
    </source>
</evidence>
<dbReference type="HOGENOM" id="CLU_1032929_0_0_2"/>
<dbReference type="Proteomes" id="UP000002071">
    <property type="component" value="Chromosome"/>
</dbReference>
<name>C7NT07_HALUD</name>
<feature type="region of interest" description="Disordered" evidence="1">
    <location>
        <begin position="247"/>
        <end position="269"/>
    </location>
</feature>
<dbReference type="AlphaFoldDB" id="C7NT07"/>
<gene>
    <name evidence="2" type="ordered locus">Huta_1913</name>
</gene>
<dbReference type="KEGG" id="hut:Huta_1913"/>
<evidence type="ECO:0000256" key="1">
    <source>
        <dbReference type="SAM" id="MobiDB-lite"/>
    </source>
</evidence>
<keyword evidence="3" id="KW-1185">Reference proteome</keyword>
<dbReference type="InterPro" id="IPR005368">
    <property type="entry name" value="UPF0175"/>
</dbReference>
<dbReference type="eggNOG" id="arCOG00722">
    <property type="taxonomic scope" value="Archaea"/>
</dbReference>